<organism evidence="2 3">
    <name type="scientific">Streptomyces canus</name>
    <dbReference type="NCBI Taxonomy" id="58343"/>
    <lineage>
        <taxon>Bacteria</taxon>
        <taxon>Bacillati</taxon>
        <taxon>Actinomycetota</taxon>
        <taxon>Actinomycetes</taxon>
        <taxon>Kitasatosporales</taxon>
        <taxon>Streptomycetaceae</taxon>
        <taxon>Streptomyces</taxon>
        <taxon>Streptomyces aurantiacus group</taxon>
    </lineage>
</organism>
<reference evidence="2" key="1">
    <citation type="submission" date="2023-07" db="EMBL/GenBank/DDBJ databases">
        <title>Comparative genomics of wheat-associated soil bacteria to identify genetic determinants of phenazine resistance.</title>
        <authorList>
            <person name="Mouncey N."/>
        </authorList>
    </citation>
    <scope>NUCLEOTIDE SEQUENCE</scope>
    <source>
        <strain evidence="2">V4I22</strain>
    </source>
</reference>
<protein>
    <recommendedName>
        <fullName evidence="1">P68 RBP/TagC-like beta-propeller domain-containing protein</fullName>
    </recommendedName>
</protein>
<name>A0AAW8FN13_9ACTN</name>
<dbReference type="Proteomes" id="UP001234216">
    <property type="component" value="Unassembled WGS sequence"/>
</dbReference>
<feature type="domain" description="P68 RBP/TagC-like beta-propeller" evidence="1">
    <location>
        <begin position="25"/>
        <end position="279"/>
    </location>
</feature>
<dbReference type="InterPro" id="IPR048799">
    <property type="entry name" value="P68_RBP_TagC-like_beta-prop"/>
</dbReference>
<evidence type="ECO:0000313" key="3">
    <source>
        <dbReference type="Proteomes" id="UP001234216"/>
    </source>
</evidence>
<evidence type="ECO:0000313" key="2">
    <source>
        <dbReference type="EMBL" id="MDQ0910208.1"/>
    </source>
</evidence>
<sequence length="285" mass="31393">MTERFDLAAPAVRRLWKKTLHEGTVLQSFAFDEAHKHLYALQLAAGGAESGDLCLNRLDYDGTLLGHMYLKGFGHGVSMGVQNAADGNVWIWTEAAARNGYGQGVTRFRFFDGATRTGDDVAIREPIARSTNNQPSVCMTSKRVAIRYRLDNKPRYRVWDLDAFVARDYADPIADLAQTGLHPDSSVPFQGYALYGDHLYQLAGTAYDTATNPPEKHGNAYLSCLDIRTGKLVQRQRTEAGHSLDHREPEGVAVRHAGTPQLYLGLASGSAGARLFSLYYKPLSA</sequence>
<evidence type="ECO:0000259" key="1">
    <source>
        <dbReference type="Pfam" id="PF21311"/>
    </source>
</evidence>
<dbReference type="AlphaFoldDB" id="A0AAW8FN13"/>
<comment type="caution">
    <text evidence="2">The sequence shown here is derived from an EMBL/GenBank/DDBJ whole genome shotgun (WGS) entry which is preliminary data.</text>
</comment>
<gene>
    <name evidence="2" type="ORF">QFZ22_006193</name>
</gene>
<dbReference type="RefSeq" id="WP_306980647.1">
    <property type="nucleotide sequence ID" value="NZ_JAUSZV010000005.1"/>
</dbReference>
<proteinExistence type="predicted"/>
<dbReference type="Pfam" id="PF21311">
    <property type="entry name" value="Phage_RBD_prop"/>
    <property type="match status" value="1"/>
</dbReference>
<dbReference type="EMBL" id="JAUSZV010000005">
    <property type="protein sequence ID" value="MDQ0910208.1"/>
    <property type="molecule type" value="Genomic_DNA"/>
</dbReference>
<accession>A0AAW8FN13</accession>